<dbReference type="PRINTS" id="PR00705">
    <property type="entry name" value="PAPAIN"/>
</dbReference>
<keyword evidence="4" id="KW-0788">Thiol protease</keyword>
<dbReference type="Pfam" id="PF08246">
    <property type="entry name" value="Inhibitor_I29"/>
    <property type="match status" value="1"/>
</dbReference>
<dbReference type="GeneTree" id="ENSGT00940000155176"/>
<feature type="domain" description="Cathepsin propeptide inhibitor" evidence="9">
    <location>
        <begin position="30"/>
        <end position="90"/>
    </location>
</feature>
<dbReference type="GO" id="GO:0006508">
    <property type="term" value="P:proteolysis"/>
    <property type="evidence" value="ECO:0007669"/>
    <property type="project" value="UniProtKB-KW"/>
</dbReference>
<protein>
    <submittedName>
        <fullName evidence="10">Uncharacterized protein</fullName>
    </submittedName>
</protein>
<feature type="domain" description="Peptidase C1A papain C-terminal" evidence="8">
    <location>
        <begin position="109"/>
        <end position="303"/>
    </location>
</feature>
<dbReference type="AlphaFoldDB" id="A0A6I8SLE1"/>
<comment type="similarity">
    <text evidence="1">Belongs to the peptidase C1 family.</text>
</comment>
<dbReference type="InParanoid" id="A0A6I8SLE1"/>
<dbReference type="InterPro" id="IPR013128">
    <property type="entry name" value="Peptidase_C1A"/>
</dbReference>
<evidence type="ECO:0000256" key="4">
    <source>
        <dbReference type="ARBA" id="ARBA00022807"/>
    </source>
</evidence>
<dbReference type="FunFam" id="3.90.70.10:FF:000332">
    <property type="entry name" value="Cathepsin L1"/>
    <property type="match status" value="1"/>
</dbReference>
<proteinExistence type="inferred from homology"/>
<organism evidence="10">
    <name type="scientific">Xenopus tropicalis</name>
    <name type="common">Western clawed frog</name>
    <name type="synonym">Silurana tropicalis</name>
    <dbReference type="NCBI Taxonomy" id="8364"/>
    <lineage>
        <taxon>Eukaryota</taxon>
        <taxon>Metazoa</taxon>
        <taxon>Chordata</taxon>
        <taxon>Craniata</taxon>
        <taxon>Vertebrata</taxon>
        <taxon>Euteleostomi</taxon>
        <taxon>Amphibia</taxon>
        <taxon>Batrachia</taxon>
        <taxon>Anura</taxon>
        <taxon>Pipoidea</taxon>
        <taxon>Pipidae</taxon>
        <taxon>Xenopodinae</taxon>
        <taxon>Xenopus</taxon>
        <taxon>Silurana</taxon>
    </lineage>
</organism>
<dbReference type="Gene3D" id="1.10.287.2250">
    <property type="match status" value="1"/>
</dbReference>
<evidence type="ECO:0000259" key="8">
    <source>
        <dbReference type="SMART" id="SM00645"/>
    </source>
</evidence>
<dbReference type="InterPro" id="IPR038765">
    <property type="entry name" value="Papain-like_cys_pep_sf"/>
</dbReference>
<accession>A0A6I8SLE1</accession>
<name>A0A6I8SLE1_XENTR</name>
<evidence type="ECO:0000256" key="3">
    <source>
        <dbReference type="ARBA" id="ARBA00022801"/>
    </source>
</evidence>
<feature type="signal peptide" evidence="7">
    <location>
        <begin position="1"/>
        <end position="20"/>
    </location>
</feature>
<evidence type="ECO:0000256" key="7">
    <source>
        <dbReference type="SAM" id="SignalP"/>
    </source>
</evidence>
<dbReference type="InterPro" id="IPR013201">
    <property type="entry name" value="Prot_inhib_I29"/>
</dbReference>
<dbReference type="InterPro" id="IPR000169">
    <property type="entry name" value="Pept_cys_AS"/>
</dbReference>
<dbReference type="PANTHER" id="PTHR12411">
    <property type="entry name" value="CYSTEINE PROTEASE FAMILY C1-RELATED"/>
    <property type="match status" value="1"/>
</dbReference>
<dbReference type="Pfam" id="PF00112">
    <property type="entry name" value="Peptidase_C1"/>
    <property type="match status" value="1"/>
</dbReference>
<reference evidence="10" key="2">
    <citation type="submission" date="2020-05" db="UniProtKB">
        <authorList>
            <consortium name="Ensembl"/>
        </authorList>
    </citation>
    <scope>IDENTIFICATION</scope>
</reference>
<dbReference type="Bgee" id="ENSXETG00000037685">
    <property type="expression patterns" value="Expressed in brain and 1 other cell type or tissue"/>
</dbReference>
<dbReference type="SMART" id="SM00848">
    <property type="entry name" value="Inhibitor_I29"/>
    <property type="match status" value="1"/>
</dbReference>
<keyword evidence="3" id="KW-0378">Hydrolase</keyword>
<dbReference type="InterPro" id="IPR000668">
    <property type="entry name" value="Peptidase_C1A_C"/>
</dbReference>
<evidence type="ECO:0000256" key="1">
    <source>
        <dbReference type="ARBA" id="ARBA00008455"/>
    </source>
</evidence>
<dbReference type="Ensembl" id="ENSXETT00000094523">
    <property type="protein sequence ID" value="ENSXETP00000092944"/>
    <property type="gene ID" value="ENSXETG00000037685"/>
</dbReference>
<evidence type="ECO:0000259" key="9">
    <source>
        <dbReference type="SMART" id="SM00848"/>
    </source>
</evidence>
<keyword evidence="5" id="KW-0865">Zymogen</keyword>
<feature type="chain" id="PRO_5030156037" evidence="7">
    <location>
        <begin position="21"/>
        <end position="312"/>
    </location>
</feature>
<evidence type="ECO:0000256" key="5">
    <source>
        <dbReference type="ARBA" id="ARBA00023145"/>
    </source>
</evidence>
<evidence type="ECO:0000256" key="6">
    <source>
        <dbReference type="ARBA" id="ARBA00023157"/>
    </source>
</evidence>
<dbReference type="SUPFAM" id="SSF54001">
    <property type="entry name" value="Cysteine proteinases"/>
    <property type="match status" value="1"/>
</dbReference>
<dbReference type="GO" id="GO:0008234">
    <property type="term" value="F:cysteine-type peptidase activity"/>
    <property type="evidence" value="ECO:0007669"/>
    <property type="project" value="UniProtKB-KW"/>
</dbReference>
<evidence type="ECO:0000256" key="2">
    <source>
        <dbReference type="ARBA" id="ARBA00022670"/>
    </source>
</evidence>
<evidence type="ECO:0000313" key="10">
    <source>
        <dbReference type="Ensembl" id="ENSXETP00000092944"/>
    </source>
</evidence>
<sequence>MGPSGICLVALLSLLIPAHSAPDPTLDTHWQLWVKTHQKSYKDTERARRTIWEETLKFITVHNLEYSLGLHTYEVGMNHLGDMVRTPTFYAKVPWFDGVPSLSEGTFFLSPARDTVYFFLNLSKQGKCGSCYAFSAVGALECQVKKKTGSLVTFSPQELVDCSYTEGNKGCKGGTLRSSFMYMKNSGILEDFNYPYTAKPWATKEYKIGLIKDFQRVPARDEMMLMKAVGTVGPVSVAINSSSAGFRMYKSGVFYDPSCISTTNHNVLVVGYGTEQGMDYWLVKNRGNYILVGIKYRYCFIIITEKRESFNH</sequence>
<reference evidence="10" key="1">
    <citation type="journal article" date="2010" name="Science">
        <title>The genome of the Western clawed frog Xenopus tropicalis.</title>
        <authorList>
            <person name="Hellsten U."/>
            <person name="Harland R.M."/>
            <person name="Gilchrist M.J."/>
            <person name="Hendrix D."/>
            <person name="Jurka J."/>
            <person name="Kapitonov V."/>
            <person name="Ovcharenko I."/>
            <person name="Putnam N.H."/>
            <person name="Shu S."/>
            <person name="Taher L."/>
            <person name="Blitz I.L."/>
            <person name="Blumberg B."/>
            <person name="Dichmann D.S."/>
            <person name="Dubchak I."/>
            <person name="Amaya E."/>
            <person name="Detter J.C."/>
            <person name="Fletcher R."/>
            <person name="Gerhard D.S."/>
            <person name="Goodstein D."/>
            <person name="Graves T."/>
            <person name="Grigoriev I.V."/>
            <person name="Grimwood J."/>
            <person name="Kawashima T."/>
            <person name="Lindquist E."/>
            <person name="Lucas S.M."/>
            <person name="Mead P.E."/>
            <person name="Mitros T."/>
            <person name="Ogino H."/>
            <person name="Ohta Y."/>
            <person name="Poliakov A.V."/>
            <person name="Pollet N."/>
            <person name="Robert J."/>
            <person name="Salamov A."/>
            <person name="Sater A.K."/>
            <person name="Schmutz J."/>
            <person name="Terry A."/>
            <person name="Vize P.D."/>
            <person name="Warren W.C."/>
            <person name="Wells D."/>
            <person name="Wills A."/>
            <person name="Wilson R.K."/>
            <person name="Zimmerman L.B."/>
            <person name="Zorn A.M."/>
            <person name="Grainger R."/>
            <person name="Grammer T."/>
            <person name="Khokha M.K."/>
            <person name="Richardson P.M."/>
            <person name="Rokhsar D.S."/>
        </authorList>
    </citation>
    <scope>NUCLEOTIDE SEQUENCE [LARGE SCALE GENOMIC DNA]</scope>
    <source>
        <strain evidence="10">Nigerian</strain>
    </source>
</reference>
<dbReference type="CDD" id="cd02248">
    <property type="entry name" value="Peptidase_C1A"/>
    <property type="match status" value="1"/>
</dbReference>
<dbReference type="InterPro" id="IPR039417">
    <property type="entry name" value="Peptidase_C1A_papain-like"/>
</dbReference>
<dbReference type="SMART" id="SM00645">
    <property type="entry name" value="Pept_C1"/>
    <property type="match status" value="1"/>
</dbReference>
<dbReference type="PROSITE" id="PS00139">
    <property type="entry name" value="THIOL_PROTEASE_CYS"/>
    <property type="match status" value="1"/>
</dbReference>
<keyword evidence="7" id="KW-0732">Signal</keyword>
<keyword evidence="6" id="KW-1015">Disulfide bond</keyword>
<keyword evidence="2" id="KW-0645">Protease</keyword>
<dbReference type="Gene3D" id="3.90.70.10">
    <property type="entry name" value="Cysteine proteinases"/>
    <property type="match status" value="1"/>
</dbReference>